<protein>
    <submittedName>
        <fullName evidence="2">Uncharacterized protein</fullName>
    </submittedName>
</protein>
<name>A0A972FTC3_9GAMM</name>
<dbReference type="Proteomes" id="UP000737113">
    <property type="component" value="Unassembled WGS sequence"/>
</dbReference>
<gene>
    <name evidence="2" type="ORF">HC757_06655</name>
</gene>
<dbReference type="EMBL" id="JAAXYH010000003">
    <property type="protein sequence ID" value="NMH64849.1"/>
    <property type="molecule type" value="Genomic_DNA"/>
</dbReference>
<accession>A0A972FTC3</accession>
<keyword evidence="3" id="KW-1185">Reference proteome</keyword>
<reference evidence="2" key="1">
    <citation type="submission" date="2020-04" db="EMBL/GenBank/DDBJ databases">
        <title>Description of Shewanella salipaludis sp. nov., isolated from a salt marsh.</title>
        <authorList>
            <person name="Park S."/>
            <person name="Yoon J.-H."/>
        </authorList>
    </citation>
    <scope>NUCLEOTIDE SEQUENCE</scope>
    <source>
        <strain evidence="2">SHSM-M6</strain>
    </source>
</reference>
<evidence type="ECO:0000313" key="2">
    <source>
        <dbReference type="EMBL" id="NMH64849.1"/>
    </source>
</evidence>
<evidence type="ECO:0000313" key="3">
    <source>
        <dbReference type="Proteomes" id="UP000737113"/>
    </source>
</evidence>
<proteinExistence type="predicted"/>
<dbReference type="RefSeq" id="WP_169563526.1">
    <property type="nucleotide sequence ID" value="NZ_JAAXYH010000003.1"/>
</dbReference>
<dbReference type="AlphaFoldDB" id="A0A972FTC3"/>
<organism evidence="2 3">
    <name type="scientific">Shewanella salipaludis</name>
    <dbReference type="NCBI Taxonomy" id="2723052"/>
    <lineage>
        <taxon>Bacteria</taxon>
        <taxon>Pseudomonadati</taxon>
        <taxon>Pseudomonadota</taxon>
        <taxon>Gammaproteobacteria</taxon>
        <taxon>Alteromonadales</taxon>
        <taxon>Shewanellaceae</taxon>
        <taxon>Shewanella</taxon>
    </lineage>
</organism>
<evidence type="ECO:0000256" key="1">
    <source>
        <dbReference type="SAM" id="MobiDB-lite"/>
    </source>
</evidence>
<comment type="caution">
    <text evidence="2">The sequence shown here is derived from an EMBL/GenBank/DDBJ whole genome shotgun (WGS) entry which is preliminary data.</text>
</comment>
<sequence>MKLSKTHSAQIILTLIILLLFAVILFPAWSLVNARFAVQSERESGATLAERYLILGDWPSGRGEDALRHYGDFQVHDDAQPHDPMAAEDNGD</sequence>
<feature type="region of interest" description="Disordered" evidence="1">
    <location>
        <begin position="73"/>
        <end position="92"/>
    </location>
</feature>